<keyword evidence="4" id="KW-0325">Glycoprotein</keyword>
<dbReference type="AlphaFoldDB" id="A0A9N7UAJ3"/>
<sequence>MSLLIVLVLFLHVVGARPPDEVVGYLGETVTLPSGADPSLNLTKIEWSIFSNTTWIATRRDDLTNIDRVARFQGRLKLNITSGDLTICDLRKEDEMKYTVKLEPQPKTKEIRLIVNRRLQKPTIEPLFRAAGGGGYWLGLQCSSQDEGVDFSWKIEPPTETSGRHTERKSREMFMFLKNTEADVEFTCTTSRTIENVSSSFTLKSDDEATKPPHRNRCILGYPICLFIGFVIPVVLYMCRENISAPC</sequence>
<keyword evidence="9" id="KW-1185">Reference proteome</keyword>
<dbReference type="PANTHER" id="PTHR12080">
    <property type="entry name" value="SIGNALING LYMPHOCYTIC ACTIVATION MOLECULE"/>
    <property type="match status" value="1"/>
</dbReference>
<keyword evidence="5" id="KW-0812">Transmembrane</keyword>
<evidence type="ECO:0000256" key="1">
    <source>
        <dbReference type="ARBA" id="ARBA00004370"/>
    </source>
</evidence>
<dbReference type="InterPro" id="IPR003599">
    <property type="entry name" value="Ig_sub"/>
</dbReference>
<organism evidence="8 9">
    <name type="scientific">Pleuronectes platessa</name>
    <name type="common">European plaice</name>
    <dbReference type="NCBI Taxonomy" id="8262"/>
    <lineage>
        <taxon>Eukaryota</taxon>
        <taxon>Metazoa</taxon>
        <taxon>Chordata</taxon>
        <taxon>Craniata</taxon>
        <taxon>Vertebrata</taxon>
        <taxon>Euteleostomi</taxon>
        <taxon>Actinopterygii</taxon>
        <taxon>Neopterygii</taxon>
        <taxon>Teleostei</taxon>
        <taxon>Neoteleostei</taxon>
        <taxon>Acanthomorphata</taxon>
        <taxon>Carangaria</taxon>
        <taxon>Pleuronectiformes</taxon>
        <taxon>Pleuronectoidei</taxon>
        <taxon>Pleuronectidae</taxon>
        <taxon>Pleuronectes</taxon>
    </lineage>
</organism>
<keyword evidence="2 6" id="KW-0732">Signal</keyword>
<dbReference type="InterPro" id="IPR015631">
    <property type="entry name" value="CD2/SLAM_rcpt"/>
</dbReference>
<dbReference type="EMBL" id="CADEAL010000932">
    <property type="protein sequence ID" value="CAB1426972.1"/>
    <property type="molecule type" value="Genomic_DNA"/>
</dbReference>
<evidence type="ECO:0000259" key="7">
    <source>
        <dbReference type="SMART" id="SM00409"/>
    </source>
</evidence>
<evidence type="ECO:0000313" key="9">
    <source>
        <dbReference type="Proteomes" id="UP001153269"/>
    </source>
</evidence>
<dbReference type="Gene3D" id="2.60.40.10">
    <property type="entry name" value="Immunoglobulins"/>
    <property type="match status" value="1"/>
</dbReference>
<evidence type="ECO:0000313" key="8">
    <source>
        <dbReference type="EMBL" id="CAB1426972.1"/>
    </source>
</evidence>
<evidence type="ECO:0000256" key="5">
    <source>
        <dbReference type="SAM" id="Phobius"/>
    </source>
</evidence>
<dbReference type="GO" id="GO:0016020">
    <property type="term" value="C:membrane"/>
    <property type="evidence" value="ECO:0007669"/>
    <property type="project" value="UniProtKB-SubCell"/>
</dbReference>
<proteinExistence type="predicted"/>
<dbReference type="InterPro" id="IPR036179">
    <property type="entry name" value="Ig-like_dom_sf"/>
</dbReference>
<evidence type="ECO:0000256" key="2">
    <source>
        <dbReference type="ARBA" id="ARBA00022729"/>
    </source>
</evidence>
<evidence type="ECO:0000256" key="3">
    <source>
        <dbReference type="ARBA" id="ARBA00023136"/>
    </source>
</evidence>
<protein>
    <recommendedName>
        <fullName evidence="7">Immunoglobulin domain-containing protein</fullName>
    </recommendedName>
</protein>
<feature type="transmembrane region" description="Helical" evidence="5">
    <location>
        <begin position="219"/>
        <end position="239"/>
    </location>
</feature>
<dbReference type="InterPro" id="IPR013783">
    <property type="entry name" value="Ig-like_fold"/>
</dbReference>
<gene>
    <name evidence="8" type="ORF">PLEPLA_LOCUS14910</name>
</gene>
<evidence type="ECO:0000256" key="4">
    <source>
        <dbReference type="ARBA" id="ARBA00023180"/>
    </source>
</evidence>
<name>A0A9N7UAJ3_PLEPL</name>
<reference evidence="8" key="1">
    <citation type="submission" date="2020-03" db="EMBL/GenBank/DDBJ databases">
        <authorList>
            <person name="Weist P."/>
        </authorList>
    </citation>
    <scope>NUCLEOTIDE SEQUENCE</scope>
</reference>
<dbReference type="Proteomes" id="UP001153269">
    <property type="component" value="Unassembled WGS sequence"/>
</dbReference>
<comment type="subcellular location">
    <subcellularLocation>
        <location evidence="1">Membrane</location>
    </subcellularLocation>
</comment>
<feature type="chain" id="PRO_5040463312" description="Immunoglobulin domain-containing protein" evidence="6">
    <location>
        <begin position="17"/>
        <end position="247"/>
    </location>
</feature>
<feature type="domain" description="Immunoglobulin" evidence="7">
    <location>
        <begin position="19"/>
        <end position="116"/>
    </location>
</feature>
<feature type="signal peptide" evidence="6">
    <location>
        <begin position="1"/>
        <end position="16"/>
    </location>
</feature>
<evidence type="ECO:0000256" key="6">
    <source>
        <dbReference type="SAM" id="SignalP"/>
    </source>
</evidence>
<dbReference type="GO" id="GO:0005911">
    <property type="term" value="C:cell-cell junction"/>
    <property type="evidence" value="ECO:0007669"/>
    <property type="project" value="TreeGrafter"/>
</dbReference>
<dbReference type="PANTHER" id="PTHR12080:SF59">
    <property type="entry name" value="HEPATIC AND GLIAL CELL ADHESION MOLECULE"/>
    <property type="match status" value="1"/>
</dbReference>
<dbReference type="SMART" id="SM00409">
    <property type="entry name" value="IG"/>
    <property type="match status" value="1"/>
</dbReference>
<keyword evidence="5" id="KW-1133">Transmembrane helix</keyword>
<comment type="caution">
    <text evidence="8">The sequence shown here is derived from an EMBL/GenBank/DDBJ whole genome shotgun (WGS) entry which is preliminary data.</text>
</comment>
<keyword evidence="3 5" id="KW-0472">Membrane</keyword>
<accession>A0A9N7UAJ3</accession>
<dbReference type="SUPFAM" id="SSF48726">
    <property type="entry name" value="Immunoglobulin"/>
    <property type="match status" value="1"/>
</dbReference>